<dbReference type="PANTHER" id="PTHR32502">
    <property type="entry name" value="N-ACETYLGALACTOSAMINE PERMEASE II COMPONENT-RELATED"/>
    <property type="match status" value="1"/>
</dbReference>
<keyword evidence="8 9" id="KW-0472">Membrane</keyword>
<sequence length="254" mass="27008">MKMEFTQVILITLIAFFAYMHSFVGSTMHNRPIVVAPLVGLALGNLHTGIVIGSTLELVFMGAFPVGASNPPDFVSGSIIATAFVILTGQDVSAAVVLAVPIATLVLLIDNFLMTVVLTWGAHIADRYAEEGNIEGVERVQLLFGIGNKLILAIIVGIGFSLGVPVIEKILSFIPSYVTHGMDVAAGVIPAIGFAMLARMMLNKKTVAFLLLGFILVAYLNITVTGVALFGLAIALIYVNFVGEKEVIVDDNEF</sequence>
<dbReference type="Pfam" id="PF03609">
    <property type="entry name" value="EII-Sor"/>
    <property type="match status" value="1"/>
</dbReference>
<evidence type="ECO:0000256" key="8">
    <source>
        <dbReference type="ARBA" id="ARBA00023136"/>
    </source>
</evidence>
<dbReference type="InterPro" id="IPR004700">
    <property type="entry name" value="PTS_IIC_man"/>
</dbReference>
<proteinExistence type="predicted"/>
<dbReference type="GO" id="GO:0009401">
    <property type="term" value="P:phosphoenolpyruvate-dependent sugar phosphotransferase system"/>
    <property type="evidence" value="ECO:0007669"/>
    <property type="project" value="UniProtKB-KW"/>
</dbReference>
<dbReference type="PANTHER" id="PTHR32502:SF8">
    <property type="entry name" value="N-ACETYLGALACTOSAMINE PERMEASE IIC COMPONENT 1"/>
    <property type="match status" value="1"/>
</dbReference>
<keyword evidence="6 9" id="KW-0812">Transmembrane</keyword>
<dbReference type="KEGG" id="cdc:CD196_0958"/>
<dbReference type="GO" id="GO:0005886">
    <property type="term" value="C:plasma membrane"/>
    <property type="evidence" value="ECO:0007669"/>
    <property type="project" value="UniProtKB-SubCell"/>
</dbReference>
<evidence type="ECO:0000313" key="10">
    <source>
        <dbReference type="EMBL" id="CBA61819.1"/>
    </source>
</evidence>
<evidence type="ECO:0000256" key="9">
    <source>
        <dbReference type="SAM" id="Phobius"/>
    </source>
</evidence>
<evidence type="ECO:0000256" key="1">
    <source>
        <dbReference type="ARBA" id="ARBA00004651"/>
    </source>
</evidence>
<keyword evidence="3" id="KW-1003">Cell membrane</keyword>
<reference evidence="10 11" key="1">
    <citation type="journal article" date="2009" name="Genome Biol.">
        <title>Comparative genome and phenotypic analysis of Clostridium difficile 027 strains provides insight into the evolution of a hypervirulent bacterium.</title>
        <authorList>
            <person name="Stabler R.A."/>
            <person name="He M."/>
            <person name="Dawson L."/>
            <person name="Martin M."/>
            <person name="Valiente E."/>
            <person name="Corton C."/>
            <person name="Lawley T.D."/>
            <person name="Sebaihia M."/>
            <person name="Quail M.A."/>
            <person name="Rose G."/>
            <person name="Gerding D.N."/>
            <person name="Gibert M."/>
            <person name="Popoff M.R."/>
            <person name="Parkhill J."/>
            <person name="Dougan G."/>
            <person name="Wren B.W."/>
        </authorList>
    </citation>
    <scope>NUCLEOTIDE SEQUENCE [LARGE SCALE GENOMIC DNA]</scope>
    <source>
        <strain evidence="10 11">CD196</strain>
    </source>
</reference>
<gene>
    <name evidence="10" type="ordered locus">CD196_0958</name>
</gene>
<name>A0A0H3N0P0_CLODC</name>
<dbReference type="EMBL" id="FN538970">
    <property type="protein sequence ID" value="CBA61819.1"/>
    <property type="molecule type" value="Genomic_DNA"/>
</dbReference>
<dbReference type="PROSITE" id="PS51106">
    <property type="entry name" value="PTS_EIIC_TYPE_4"/>
    <property type="match status" value="1"/>
</dbReference>
<keyword evidence="7 9" id="KW-1133">Transmembrane helix</keyword>
<dbReference type="AlphaFoldDB" id="A0A0H3N0P0"/>
<evidence type="ECO:0000256" key="2">
    <source>
        <dbReference type="ARBA" id="ARBA00022448"/>
    </source>
</evidence>
<evidence type="ECO:0000256" key="3">
    <source>
        <dbReference type="ARBA" id="ARBA00022475"/>
    </source>
</evidence>
<organism evidence="10 11">
    <name type="scientific">Clostridioides difficile (strain CD196)</name>
    <name type="common">Peptoclostridium difficile</name>
    <dbReference type="NCBI Taxonomy" id="645462"/>
    <lineage>
        <taxon>Bacteria</taxon>
        <taxon>Bacillati</taxon>
        <taxon>Bacillota</taxon>
        <taxon>Clostridia</taxon>
        <taxon>Peptostreptococcales</taxon>
        <taxon>Peptostreptococcaceae</taxon>
        <taxon>Clostridioides</taxon>
    </lineage>
</organism>
<accession>A0A0H3N0P0</accession>
<dbReference type="HOGENOM" id="CLU_069101_2_0_9"/>
<keyword evidence="5" id="KW-0598">Phosphotransferase system</keyword>
<evidence type="ECO:0000256" key="4">
    <source>
        <dbReference type="ARBA" id="ARBA00022597"/>
    </source>
</evidence>
<feature type="transmembrane region" description="Helical" evidence="9">
    <location>
        <begin position="209"/>
        <end position="239"/>
    </location>
</feature>
<evidence type="ECO:0000313" key="11">
    <source>
        <dbReference type="Proteomes" id="UP000002068"/>
    </source>
</evidence>
<feature type="transmembrane region" description="Helical" evidence="9">
    <location>
        <begin position="142"/>
        <end position="164"/>
    </location>
</feature>
<keyword evidence="2" id="KW-0813">Transport</keyword>
<dbReference type="InterPro" id="IPR050303">
    <property type="entry name" value="GatZ_KbaZ_carbometab"/>
</dbReference>
<comment type="subcellular location">
    <subcellularLocation>
        <location evidence="1">Cell membrane</location>
        <topology evidence="1">Multi-pass membrane protein</topology>
    </subcellularLocation>
</comment>
<dbReference type="Proteomes" id="UP000002068">
    <property type="component" value="Chromosome"/>
</dbReference>
<evidence type="ECO:0000256" key="7">
    <source>
        <dbReference type="ARBA" id="ARBA00022989"/>
    </source>
</evidence>
<evidence type="ECO:0000256" key="6">
    <source>
        <dbReference type="ARBA" id="ARBA00022692"/>
    </source>
</evidence>
<feature type="transmembrane region" description="Helical" evidence="9">
    <location>
        <begin position="38"/>
        <end position="60"/>
    </location>
</feature>
<evidence type="ECO:0000256" key="5">
    <source>
        <dbReference type="ARBA" id="ARBA00022683"/>
    </source>
</evidence>
<feature type="transmembrane region" description="Helical" evidence="9">
    <location>
        <begin position="95"/>
        <end position="121"/>
    </location>
</feature>
<keyword evidence="4" id="KW-0762">Sugar transport</keyword>
<protein>
    <submittedName>
        <fullName evidence="10">PTS system, IIc component</fullName>
    </submittedName>
</protein>
<feature type="transmembrane region" description="Helical" evidence="9">
    <location>
        <begin position="184"/>
        <end position="202"/>
    </location>
</feature>